<evidence type="ECO:0000256" key="1">
    <source>
        <dbReference type="ARBA" id="ARBA00004450"/>
    </source>
</evidence>
<organism evidence="4 5">
    <name type="scientific">Piloderma croceum (strain F 1598)</name>
    <dbReference type="NCBI Taxonomy" id="765440"/>
    <lineage>
        <taxon>Eukaryota</taxon>
        <taxon>Fungi</taxon>
        <taxon>Dikarya</taxon>
        <taxon>Basidiomycota</taxon>
        <taxon>Agaricomycotina</taxon>
        <taxon>Agaricomycetes</taxon>
        <taxon>Agaricomycetidae</taxon>
        <taxon>Atheliales</taxon>
        <taxon>Atheliaceae</taxon>
        <taxon>Piloderma</taxon>
    </lineage>
</organism>
<evidence type="ECO:0000313" key="4">
    <source>
        <dbReference type="EMBL" id="KIM90208.1"/>
    </source>
</evidence>
<dbReference type="PANTHER" id="PTHR14097:SF7">
    <property type="entry name" value="OXIDOREDUCTASE HTATIP2"/>
    <property type="match status" value="1"/>
</dbReference>
<keyword evidence="5" id="KW-1185">Reference proteome</keyword>
<comment type="similarity">
    <text evidence="2">Belongs to the FMP52 family.</text>
</comment>
<dbReference type="EMBL" id="KN832973">
    <property type="protein sequence ID" value="KIM90208.1"/>
    <property type="molecule type" value="Genomic_DNA"/>
</dbReference>
<dbReference type="InParanoid" id="A0A0C3BUK3"/>
<dbReference type="AlphaFoldDB" id="A0A0C3BUK3"/>
<dbReference type="Gene3D" id="3.40.50.720">
    <property type="entry name" value="NAD(P)-binding Rossmann-like Domain"/>
    <property type="match status" value="1"/>
</dbReference>
<dbReference type="InterPro" id="IPR036291">
    <property type="entry name" value="NAD(P)-bd_dom_sf"/>
</dbReference>
<dbReference type="GO" id="GO:0051170">
    <property type="term" value="P:import into nucleus"/>
    <property type="evidence" value="ECO:0007669"/>
    <property type="project" value="TreeGrafter"/>
</dbReference>
<dbReference type="PANTHER" id="PTHR14097">
    <property type="entry name" value="OXIDOREDUCTASE HTATIP2"/>
    <property type="match status" value="1"/>
</dbReference>
<reference evidence="4 5" key="1">
    <citation type="submission" date="2014-04" db="EMBL/GenBank/DDBJ databases">
        <authorList>
            <consortium name="DOE Joint Genome Institute"/>
            <person name="Kuo A."/>
            <person name="Tarkka M."/>
            <person name="Buscot F."/>
            <person name="Kohler A."/>
            <person name="Nagy L.G."/>
            <person name="Floudas D."/>
            <person name="Copeland A."/>
            <person name="Barry K.W."/>
            <person name="Cichocki N."/>
            <person name="Veneault-Fourrey C."/>
            <person name="LaButti K."/>
            <person name="Lindquist E.A."/>
            <person name="Lipzen A."/>
            <person name="Lundell T."/>
            <person name="Morin E."/>
            <person name="Murat C."/>
            <person name="Sun H."/>
            <person name="Tunlid A."/>
            <person name="Henrissat B."/>
            <person name="Grigoriev I.V."/>
            <person name="Hibbett D.S."/>
            <person name="Martin F."/>
            <person name="Nordberg H.P."/>
            <person name="Cantor M.N."/>
            <person name="Hua S.X."/>
        </authorList>
    </citation>
    <scope>NUCLEOTIDE SEQUENCE [LARGE SCALE GENOMIC DNA]</scope>
    <source>
        <strain evidence="4 5">F 1598</strain>
    </source>
</reference>
<feature type="domain" description="NAD(P)-binding" evidence="3">
    <location>
        <begin position="20"/>
        <end position="176"/>
    </location>
</feature>
<evidence type="ECO:0000256" key="2">
    <source>
        <dbReference type="ARBA" id="ARBA00006617"/>
    </source>
</evidence>
<dbReference type="InterPro" id="IPR016040">
    <property type="entry name" value="NAD(P)-bd_dom"/>
</dbReference>
<name>A0A0C3BUK3_PILCF</name>
<dbReference type="Pfam" id="PF13460">
    <property type="entry name" value="NAD_binding_10"/>
    <property type="match status" value="1"/>
</dbReference>
<dbReference type="STRING" id="765440.A0A0C3BUK3"/>
<sequence>MLSVSTSILLRIGQSALLIGATGATGKYLLKELLSSPHFTRVGEYGRRVTPLDQITSGKEKLEQKTVNFEKLEDAGLNAGKWDVVFITLGTTRNAAGSAAAFEKIDREYVVSAAHAAKTDSSNYPQRLVYLSSAGSNASSHFLYTRSKGMTELALADAGYNDTIIFRPAFLRDAERPESSALATVASHFVSALSHLSLNIGIPVSDLAKSMRIAGELGSSALPPAAEASKEGNDTPFTVINTRGAVALAKMDT</sequence>
<dbReference type="Proteomes" id="UP000054166">
    <property type="component" value="Unassembled WGS sequence"/>
</dbReference>
<evidence type="ECO:0000313" key="5">
    <source>
        <dbReference type="Proteomes" id="UP000054166"/>
    </source>
</evidence>
<proteinExistence type="inferred from homology"/>
<dbReference type="SUPFAM" id="SSF51735">
    <property type="entry name" value="NAD(P)-binding Rossmann-fold domains"/>
    <property type="match status" value="1"/>
</dbReference>
<protein>
    <recommendedName>
        <fullName evidence="3">NAD(P)-binding domain-containing protein</fullName>
    </recommendedName>
</protein>
<accession>A0A0C3BUK3</accession>
<dbReference type="GO" id="GO:0005741">
    <property type="term" value="C:mitochondrial outer membrane"/>
    <property type="evidence" value="ECO:0007669"/>
    <property type="project" value="UniProtKB-SubCell"/>
</dbReference>
<dbReference type="OrthoDB" id="430436at2759"/>
<evidence type="ECO:0000259" key="3">
    <source>
        <dbReference type="Pfam" id="PF13460"/>
    </source>
</evidence>
<gene>
    <name evidence="4" type="ORF">PILCRDRAFT_59801</name>
</gene>
<dbReference type="HOGENOM" id="CLU_071330_3_1_1"/>
<reference evidence="5" key="2">
    <citation type="submission" date="2015-01" db="EMBL/GenBank/DDBJ databases">
        <title>Evolutionary Origins and Diversification of the Mycorrhizal Mutualists.</title>
        <authorList>
            <consortium name="DOE Joint Genome Institute"/>
            <consortium name="Mycorrhizal Genomics Consortium"/>
            <person name="Kohler A."/>
            <person name="Kuo A."/>
            <person name="Nagy L.G."/>
            <person name="Floudas D."/>
            <person name="Copeland A."/>
            <person name="Barry K.W."/>
            <person name="Cichocki N."/>
            <person name="Veneault-Fourrey C."/>
            <person name="LaButti K."/>
            <person name="Lindquist E.A."/>
            <person name="Lipzen A."/>
            <person name="Lundell T."/>
            <person name="Morin E."/>
            <person name="Murat C."/>
            <person name="Riley R."/>
            <person name="Ohm R."/>
            <person name="Sun H."/>
            <person name="Tunlid A."/>
            <person name="Henrissat B."/>
            <person name="Grigoriev I.V."/>
            <person name="Hibbett D.S."/>
            <person name="Martin F."/>
        </authorList>
    </citation>
    <scope>NUCLEOTIDE SEQUENCE [LARGE SCALE GENOMIC DNA]</scope>
    <source>
        <strain evidence="5">F 1598</strain>
    </source>
</reference>
<comment type="subcellular location">
    <subcellularLocation>
        <location evidence="1">Mitochondrion outer membrane</location>
        <topology evidence="1">Peripheral membrane protein</topology>
    </subcellularLocation>
</comment>